<organism evidence="3 4">
    <name type="scientific">Xenopus laevis</name>
    <name type="common">African clawed frog</name>
    <dbReference type="NCBI Taxonomy" id="8355"/>
    <lineage>
        <taxon>Eukaryota</taxon>
        <taxon>Metazoa</taxon>
        <taxon>Chordata</taxon>
        <taxon>Craniata</taxon>
        <taxon>Vertebrata</taxon>
        <taxon>Euteleostomi</taxon>
        <taxon>Amphibia</taxon>
        <taxon>Batrachia</taxon>
        <taxon>Anura</taxon>
        <taxon>Pipoidea</taxon>
        <taxon>Pipidae</taxon>
        <taxon>Xenopodinae</taxon>
        <taxon>Xenopus</taxon>
        <taxon>Xenopus</taxon>
    </lineage>
</organism>
<name>A0A974H715_XENLA</name>
<feature type="domain" description="Ig-like" evidence="2">
    <location>
        <begin position="114"/>
        <end position="210"/>
    </location>
</feature>
<dbReference type="Gene3D" id="2.60.40.10">
    <property type="entry name" value="Immunoglobulins"/>
    <property type="match status" value="2"/>
</dbReference>
<dbReference type="SMART" id="SM00406">
    <property type="entry name" value="IGv"/>
    <property type="match status" value="1"/>
</dbReference>
<evidence type="ECO:0000256" key="1">
    <source>
        <dbReference type="ARBA" id="ARBA00023319"/>
    </source>
</evidence>
<dbReference type="InterPro" id="IPR050380">
    <property type="entry name" value="Immune_Resp_Modulators"/>
</dbReference>
<reference evidence="4" key="1">
    <citation type="journal article" date="2016" name="Nature">
        <title>Genome evolution in the allotetraploid frog Xenopus laevis.</title>
        <authorList>
            <person name="Session A.M."/>
            <person name="Uno Y."/>
            <person name="Kwon T."/>
            <person name="Chapman J.A."/>
            <person name="Toyoda A."/>
            <person name="Takahashi S."/>
            <person name="Fukui A."/>
            <person name="Hikosaka A."/>
            <person name="Suzuki A."/>
            <person name="Kondo M."/>
            <person name="van Heeringen S.J."/>
            <person name="Quigley I."/>
            <person name="Heinz S."/>
            <person name="Ogino H."/>
            <person name="Ochi H."/>
            <person name="Hellsten U."/>
            <person name="Lyons J.B."/>
            <person name="Simakov O."/>
            <person name="Putnam N."/>
            <person name="Stites J."/>
            <person name="Kuroki Y."/>
            <person name="Tanaka T."/>
            <person name="Michiue T."/>
            <person name="Watanabe M."/>
            <person name="Bogdanovic O."/>
            <person name="Lister R."/>
            <person name="Georgiou G."/>
            <person name="Paranjpe S.S."/>
            <person name="van Kruijsbergen I."/>
            <person name="Shu S."/>
            <person name="Carlson J."/>
            <person name="Kinoshita T."/>
            <person name="Ohta Y."/>
            <person name="Mawaribuchi S."/>
            <person name="Jenkins J."/>
            <person name="Grimwood J."/>
            <person name="Schmutz J."/>
            <person name="Mitros T."/>
            <person name="Mozaffari S.V."/>
            <person name="Suzuki Y."/>
            <person name="Haramoto Y."/>
            <person name="Yamamoto T.S."/>
            <person name="Takagi C."/>
            <person name="Heald R."/>
            <person name="Miller K."/>
            <person name="Haudenschild C."/>
            <person name="Kitzman J."/>
            <person name="Nakayama T."/>
            <person name="Izutsu Y."/>
            <person name="Robert J."/>
            <person name="Fortriede J."/>
            <person name="Burns K."/>
            <person name="Lotay V."/>
            <person name="Karimi K."/>
            <person name="Yasuoka Y."/>
            <person name="Dichmann D.S."/>
            <person name="Flajnik M.F."/>
            <person name="Houston D.W."/>
            <person name="Shendure J."/>
            <person name="DuPasquier L."/>
            <person name="Vize P.D."/>
            <person name="Zorn A.M."/>
            <person name="Ito M."/>
            <person name="Marcotte E.M."/>
            <person name="Wallingford J.B."/>
            <person name="Ito Y."/>
            <person name="Asashima M."/>
            <person name="Ueno N."/>
            <person name="Matsuda Y."/>
            <person name="Veenstra G.J."/>
            <person name="Fujiyama A."/>
            <person name="Harland R.M."/>
            <person name="Taira M."/>
            <person name="Rokhsar D.S."/>
        </authorList>
    </citation>
    <scope>NUCLEOTIDE SEQUENCE [LARGE SCALE GENOMIC DNA]</scope>
    <source>
        <strain evidence="4">J</strain>
    </source>
</reference>
<dbReference type="SUPFAM" id="SSF48726">
    <property type="entry name" value="Immunoglobulin"/>
    <property type="match status" value="2"/>
</dbReference>
<dbReference type="InterPro" id="IPR013106">
    <property type="entry name" value="Ig_V-set"/>
</dbReference>
<dbReference type="Proteomes" id="UP000694892">
    <property type="component" value="Chromosome 8L"/>
</dbReference>
<dbReference type="SMART" id="SM00407">
    <property type="entry name" value="IGc1"/>
    <property type="match status" value="1"/>
</dbReference>
<dbReference type="InterPro" id="IPR013783">
    <property type="entry name" value="Ig-like_fold"/>
</dbReference>
<dbReference type="Pfam" id="PF07686">
    <property type="entry name" value="V-set"/>
    <property type="match status" value="1"/>
</dbReference>
<dbReference type="InterPro" id="IPR007110">
    <property type="entry name" value="Ig-like_dom"/>
</dbReference>
<evidence type="ECO:0000259" key="2">
    <source>
        <dbReference type="PROSITE" id="PS50835"/>
    </source>
</evidence>
<keyword evidence="1" id="KW-0393">Immunoglobulin domain</keyword>
<dbReference type="CDD" id="cd00098">
    <property type="entry name" value="IgC1"/>
    <property type="match status" value="1"/>
</dbReference>
<evidence type="ECO:0000313" key="4">
    <source>
        <dbReference type="Proteomes" id="UP000694892"/>
    </source>
</evidence>
<dbReference type="SMART" id="SM00409">
    <property type="entry name" value="IG"/>
    <property type="match status" value="1"/>
</dbReference>
<dbReference type="EMBL" id="CM004480">
    <property type="protein sequence ID" value="OCT66875.1"/>
    <property type="molecule type" value="Genomic_DNA"/>
</dbReference>
<proteinExistence type="predicted"/>
<dbReference type="PANTHER" id="PTHR23411">
    <property type="entry name" value="TAPASIN"/>
    <property type="match status" value="1"/>
</dbReference>
<feature type="domain" description="Ig-like" evidence="2">
    <location>
        <begin position="1"/>
        <end position="106"/>
    </location>
</feature>
<gene>
    <name evidence="3" type="ORF">XELAEV_18038157mg</name>
</gene>
<dbReference type="InterPro" id="IPR003597">
    <property type="entry name" value="Ig_C1-set"/>
</dbReference>
<dbReference type="Pfam" id="PF07654">
    <property type="entry name" value="C1-set"/>
    <property type="match status" value="1"/>
</dbReference>
<evidence type="ECO:0000313" key="3">
    <source>
        <dbReference type="EMBL" id="OCT66875.1"/>
    </source>
</evidence>
<protein>
    <recommendedName>
        <fullName evidence="2">Ig-like domain-containing protein</fullName>
    </recommendedName>
</protein>
<dbReference type="PROSITE" id="PS50835">
    <property type="entry name" value="IG_LIKE"/>
    <property type="match status" value="2"/>
</dbReference>
<dbReference type="OMA" id="CEVRHDS"/>
<dbReference type="AlphaFoldDB" id="A0A974H715"/>
<sequence length="214" mass="24047">MVVPEGGTARLSCSLDHQDIQKFNVHWFQQMPGSSPSFILLHNSNSTTRWGDVHFQRFQPMMNIRNNTHFLLITQVTTNDSARYWCMVTKEHFYPVWGNGTYLSVSGGKDVLTPSVTLLSSEESLSRASIFLIMCLVSKFYPAVIEVTWKLDNQTTPGQVTTGPLLPDEDGSYSTTSILEVPSYQWTNFSSASCEVRHDSSLTVISRHLSVCSK</sequence>
<dbReference type="InterPro" id="IPR003599">
    <property type="entry name" value="Ig_sub"/>
</dbReference>
<dbReference type="InterPro" id="IPR036179">
    <property type="entry name" value="Ig-like_dom_sf"/>
</dbReference>
<accession>A0A974H715</accession>